<sequence>MHPEVVVSSKPEIAAARHFDDEPSGVVTFTLLGPVEVRKGGQDYAPTAPKMLQLLALLLMRPGKIVQIDSIIEELWANDPPRSVRTTMQTYVYQLRKCIEHNGLATDGEELLVTRTPGYAFKIDPAQVDVFAFELRCRQGRQLLDEGRFDQAAAAFRAALSLWSGAPMANVNCGSVLSAYAVELQEQRRNAQHLRIQSEIEGGMHRDLIGELRSLVTSNPLDEGLHGQLMRVLGRSGRRSDAMATYRQLRARLNNELGVDPCDELQSLHHQLLSAKEHSP</sequence>
<comment type="similarity">
    <text evidence="1">Belongs to the AfsR/DnrI/RedD regulatory family.</text>
</comment>
<dbReference type="CDD" id="cd15831">
    <property type="entry name" value="BTAD"/>
    <property type="match status" value="1"/>
</dbReference>
<feature type="domain" description="OmpR/PhoB-type" evidence="6">
    <location>
        <begin position="14"/>
        <end position="123"/>
    </location>
</feature>
<evidence type="ECO:0000256" key="5">
    <source>
        <dbReference type="PROSITE-ProRule" id="PRU01091"/>
    </source>
</evidence>
<dbReference type="GO" id="GO:0006355">
    <property type="term" value="P:regulation of DNA-templated transcription"/>
    <property type="evidence" value="ECO:0007669"/>
    <property type="project" value="InterPro"/>
</dbReference>
<dbReference type="PANTHER" id="PTHR35807">
    <property type="entry name" value="TRANSCRIPTIONAL REGULATOR REDD-RELATED"/>
    <property type="match status" value="1"/>
</dbReference>
<evidence type="ECO:0000313" key="7">
    <source>
        <dbReference type="EMBL" id="SFB25243.1"/>
    </source>
</evidence>
<dbReference type="EMBL" id="FOKG01000007">
    <property type="protein sequence ID" value="SFB25243.1"/>
    <property type="molecule type" value="Genomic_DNA"/>
</dbReference>
<protein>
    <submittedName>
        <fullName evidence="7">DNA-binding transcriptional activator of the SARP family</fullName>
    </submittedName>
</protein>
<accession>A0A1I0ZM20</accession>
<keyword evidence="4" id="KW-0804">Transcription</keyword>
<dbReference type="SMART" id="SM01043">
    <property type="entry name" value="BTAD"/>
    <property type="match status" value="1"/>
</dbReference>
<evidence type="ECO:0000313" key="8">
    <source>
        <dbReference type="Proteomes" id="UP000243799"/>
    </source>
</evidence>
<dbReference type="RefSeq" id="WP_091673302.1">
    <property type="nucleotide sequence ID" value="NZ_FOKG01000007.1"/>
</dbReference>
<dbReference type="GO" id="GO:0003677">
    <property type="term" value="F:DNA binding"/>
    <property type="evidence" value="ECO:0007669"/>
    <property type="project" value="UniProtKB-UniRule"/>
</dbReference>
<evidence type="ECO:0000256" key="4">
    <source>
        <dbReference type="ARBA" id="ARBA00023163"/>
    </source>
</evidence>
<dbReference type="Pfam" id="PF03704">
    <property type="entry name" value="BTAD"/>
    <property type="match status" value="1"/>
</dbReference>
<reference evidence="8" key="1">
    <citation type="submission" date="2016-10" db="EMBL/GenBank/DDBJ databases">
        <authorList>
            <person name="Varghese N."/>
            <person name="Submissions S."/>
        </authorList>
    </citation>
    <scope>NUCLEOTIDE SEQUENCE [LARGE SCALE GENOMIC DNA]</scope>
    <source>
        <strain evidence="8">CGMCC 4.3568</strain>
    </source>
</reference>
<evidence type="ECO:0000256" key="1">
    <source>
        <dbReference type="ARBA" id="ARBA00005820"/>
    </source>
</evidence>
<keyword evidence="8" id="KW-1185">Reference proteome</keyword>
<evidence type="ECO:0000256" key="2">
    <source>
        <dbReference type="ARBA" id="ARBA00023015"/>
    </source>
</evidence>
<dbReference type="Proteomes" id="UP000243799">
    <property type="component" value="Unassembled WGS sequence"/>
</dbReference>
<dbReference type="GO" id="GO:0000160">
    <property type="term" value="P:phosphorelay signal transduction system"/>
    <property type="evidence" value="ECO:0007669"/>
    <property type="project" value="InterPro"/>
</dbReference>
<dbReference type="Gene3D" id="1.10.10.10">
    <property type="entry name" value="Winged helix-like DNA-binding domain superfamily/Winged helix DNA-binding domain"/>
    <property type="match status" value="1"/>
</dbReference>
<dbReference type="OrthoDB" id="3208838at2"/>
<dbReference type="InterPro" id="IPR051677">
    <property type="entry name" value="AfsR-DnrI-RedD_regulator"/>
</dbReference>
<dbReference type="Gene3D" id="1.25.40.10">
    <property type="entry name" value="Tetratricopeptide repeat domain"/>
    <property type="match status" value="1"/>
</dbReference>
<dbReference type="AlphaFoldDB" id="A0A1I0ZM20"/>
<dbReference type="SUPFAM" id="SSF48452">
    <property type="entry name" value="TPR-like"/>
    <property type="match status" value="1"/>
</dbReference>
<keyword evidence="3 5" id="KW-0238">DNA-binding</keyword>
<evidence type="ECO:0000256" key="3">
    <source>
        <dbReference type="ARBA" id="ARBA00023125"/>
    </source>
</evidence>
<organism evidence="7 8">
    <name type="scientific">Amycolatopsis marina</name>
    <dbReference type="NCBI Taxonomy" id="490629"/>
    <lineage>
        <taxon>Bacteria</taxon>
        <taxon>Bacillati</taxon>
        <taxon>Actinomycetota</taxon>
        <taxon>Actinomycetes</taxon>
        <taxon>Pseudonocardiales</taxon>
        <taxon>Pseudonocardiaceae</taxon>
        <taxon>Amycolatopsis</taxon>
    </lineage>
</organism>
<keyword evidence="2" id="KW-0805">Transcription regulation</keyword>
<dbReference type="InterPro" id="IPR005158">
    <property type="entry name" value="BTAD"/>
</dbReference>
<dbReference type="InterPro" id="IPR036388">
    <property type="entry name" value="WH-like_DNA-bd_sf"/>
</dbReference>
<dbReference type="Pfam" id="PF00486">
    <property type="entry name" value="Trans_reg_C"/>
    <property type="match status" value="1"/>
</dbReference>
<dbReference type="STRING" id="490629.SAMN05216266_1079"/>
<dbReference type="SMART" id="SM00862">
    <property type="entry name" value="Trans_reg_C"/>
    <property type="match status" value="1"/>
</dbReference>
<dbReference type="InterPro" id="IPR001867">
    <property type="entry name" value="OmpR/PhoB-type_DNA-bd"/>
</dbReference>
<dbReference type="PROSITE" id="PS51755">
    <property type="entry name" value="OMPR_PHOB"/>
    <property type="match status" value="1"/>
</dbReference>
<dbReference type="InterPro" id="IPR011990">
    <property type="entry name" value="TPR-like_helical_dom_sf"/>
</dbReference>
<name>A0A1I0ZM20_9PSEU</name>
<gene>
    <name evidence="7" type="ORF">SAMN05216266_1079</name>
</gene>
<dbReference type="PANTHER" id="PTHR35807:SF1">
    <property type="entry name" value="TRANSCRIPTIONAL REGULATOR REDD"/>
    <property type="match status" value="1"/>
</dbReference>
<evidence type="ECO:0000259" key="6">
    <source>
        <dbReference type="PROSITE" id="PS51755"/>
    </source>
</evidence>
<dbReference type="InterPro" id="IPR016032">
    <property type="entry name" value="Sig_transdc_resp-reg_C-effctor"/>
</dbReference>
<dbReference type="SUPFAM" id="SSF46894">
    <property type="entry name" value="C-terminal effector domain of the bipartite response regulators"/>
    <property type="match status" value="1"/>
</dbReference>
<proteinExistence type="inferred from homology"/>
<feature type="DNA-binding region" description="OmpR/PhoB-type" evidence="5">
    <location>
        <begin position="14"/>
        <end position="123"/>
    </location>
</feature>